<feature type="coiled-coil region" evidence="1">
    <location>
        <begin position="571"/>
        <end position="598"/>
    </location>
</feature>
<dbReference type="EMBL" id="ON529857">
    <property type="protein sequence ID" value="USN15567.1"/>
    <property type="molecule type" value="Genomic_DNA"/>
</dbReference>
<organism evidence="4 5">
    <name type="scientific">Brevundimonas phage vB_BpoS-Kikimora</name>
    <dbReference type="NCBI Taxonomy" id="2948601"/>
    <lineage>
        <taxon>Viruses</taxon>
        <taxon>Duplodnaviria</taxon>
        <taxon>Heunggongvirae</taxon>
        <taxon>Uroviricota</taxon>
        <taxon>Caudoviricetes</taxon>
        <taxon>Jeanschmidtviridae</taxon>
        <taxon>Kikimoravirus</taxon>
        <taxon>Kikimoravirus kikimora</taxon>
    </lineage>
</organism>
<evidence type="ECO:0000256" key="2">
    <source>
        <dbReference type="SAM" id="MobiDB-lite"/>
    </source>
</evidence>
<evidence type="ECO:0000313" key="4">
    <source>
        <dbReference type="EMBL" id="USN15567.1"/>
    </source>
</evidence>
<evidence type="ECO:0000259" key="3">
    <source>
        <dbReference type="Pfam" id="PF13264"/>
    </source>
</evidence>
<name>A0A9E7SMW7_9CAUD</name>
<evidence type="ECO:0000313" key="5">
    <source>
        <dbReference type="Proteomes" id="UP001056576"/>
    </source>
</evidence>
<accession>A0A9E7SMW7</accession>
<feature type="coiled-coil region" evidence="1">
    <location>
        <begin position="393"/>
        <end position="420"/>
    </location>
</feature>
<reference evidence="4 5" key="1">
    <citation type="submission" date="2022-05" db="EMBL/GenBank/DDBJ databases">
        <authorList>
            <person name="Friedrich I."/>
            <person name="Poehlein A."/>
            <person name="Schneider D."/>
            <person name="Hertel R."/>
            <person name="Daniel R."/>
        </authorList>
    </citation>
    <scope>NUCLEOTIDE SEQUENCE [LARGE SCALE GENOMIC DNA]</scope>
</reference>
<feature type="region of interest" description="Disordered" evidence="2">
    <location>
        <begin position="420"/>
        <end position="439"/>
    </location>
</feature>
<sequence length="657" mass="73269">MAGTTPNSTNIGRTKRAIAAFSSIVAHPEYSYWAEDWQKIRDALAGEREIKRKGAVYLRPMEGSTDDQYEQYLHRAVFYNMASQTLSGMVGQVFRRPPVIRHLPQPGRVVSRDAGGAEVVIDQGEKLLPALARFAKDGTSHASFAKTIAAEQIAMGRFLALADVDETPVGKKPQPYVVGYTAENIIDWQIEEVEGFYVPTRVLLREFVRVAPGASADNPWIGEEKPARGRRKRPQTAMIRTADGELMPVTSRTPAEQPATGGYTYVTQYRELVLEVQEDGSRVYCQKVYKEDPLSKPVKVTYPKVRGNPLRFLPVVFFGAFSNAADCEKPPLLDIVDLNLKHYRTYAELEYGRFYTALPTYYVPGTSDSDSANYHIGPGTVWETTPDGIPGILEFKGEGLKTLERALDEKEQQIAAIGGRMMPGSSKSTSESNQQSSIREANEQSLLLNVITALEEGMTTLMRYWLLFRDVPLQDTALLRYELDTTFLSTTLDARAIRAIQQLFKEGDIPIDVFYEAMVRNGVISTTMTLEDFRTKMEDPNSFIGKPDAEAMRRGYVSRAQELEQVRLAREATFQAKELELQERARALEEEKFALAQQFGSTTVSASRKLGDPEQAPPTQAEQQQLAIQRKSAATAAKAKQAPPQQPPARRIGTDTA</sequence>
<dbReference type="Pfam" id="PF13264">
    <property type="entry name" value="DUF4055"/>
    <property type="match status" value="1"/>
</dbReference>
<dbReference type="Proteomes" id="UP001056576">
    <property type="component" value="Segment"/>
</dbReference>
<protein>
    <submittedName>
        <fullName evidence="4">Portal protein</fullName>
    </submittedName>
</protein>
<dbReference type="InterPro" id="IPR025129">
    <property type="entry name" value="DUF4055"/>
</dbReference>
<feature type="domain" description="DUF4055" evidence="3">
    <location>
        <begin position="331"/>
        <end position="464"/>
    </location>
</feature>
<keyword evidence="1" id="KW-0175">Coiled coil</keyword>
<gene>
    <name evidence="4" type="ORF">KIKIMORA_04490</name>
</gene>
<feature type="region of interest" description="Disordered" evidence="2">
    <location>
        <begin position="604"/>
        <end position="657"/>
    </location>
</feature>
<evidence type="ECO:0000256" key="1">
    <source>
        <dbReference type="SAM" id="Coils"/>
    </source>
</evidence>
<keyword evidence="5" id="KW-1185">Reference proteome</keyword>
<feature type="compositionally biased region" description="Low complexity" evidence="2">
    <location>
        <begin position="613"/>
        <end position="651"/>
    </location>
</feature>
<feature type="compositionally biased region" description="Low complexity" evidence="2">
    <location>
        <begin position="425"/>
        <end position="437"/>
    </location>
</feature>
<proteinExistence type="predicted"/>